<keyword evidence="1 4" id="KW-0349">Heme</keyword>
<protein>
    <recommendedName>
        <fullName evidence="6">Cytochrome c domain-containing protein</fullName>
    </recommendedName>
</protein>
<feature type="domain" description="Cytochrome c" evidence="6">
    <location>
        <begin position="23"/>
        <end position="138"/>
    </location>
</feature>
<dbReference type="SUPFAM" id="SSF46626">
    <property type="entry name" value="Cytochrome c"/>
    <property type="match status" value="1"/>
</dbReference>
<evidence type="ECO:0000313" key="7">
    <source>
        <dbReference type="EMBL" id="BDY12539.1"/>
    </source>
</evidence>
<dbReference type="Pfam" id="PF00034">
    <property type="entry name" value="Cytochrom_C"/>
    <property type="match status" value="1"/>
</dbReference>
<evidence type="ECO:0000259" key="6">
    <source>
        <dbReference type="PROSITE" id="PS51007"/>
    </source>
</evidence>
<reference evidence="7 8" key="1">
    <citation type="submission" date="2023-03" db="EMBL/GenBank/DDBJ databases">
        <title>Description of Hydrogenimonas sp. ISO32.</title>
        <authorList>
            <person name="Mino S."/>
            <person name="Fukazawa S."/>
            <person name="Sawabe T."/>
        </authorList>
    </citation>
    <scope>NUCLEOTIDE SEQUENCE [LARGE SCALE GENOMIC DNA]</scope>
    <source>
        <strain evidence="7 8">ISO32</strain>
    </source>
</reference>
<dbReference type="Proteomes" id="UP001321445">
    <property type="component" value="Chromosome"/>
</dbReference>
<sequence>MKRIGLVTTVLASVAAMTLSASGDIKDAASLYKERCANCHGVKANGVPKIKVSPGIEPHEADAKGIASEEKLDIYGPPLNHYTKDELLKKLFYLRHDDFDSGSSHSIMRKNLKEIEKREGAISDEQMADYIYNTFGRNAK</sequence>
<evidence type="ECO:0000256" key="5">
    <source>
        <dbReference type="SAM" id="SignalP"/>
    </source>
</evidence>
<evidence type="ECO:0000256" key="3">
    <source>
        <dbReference type="ARBA" id="ARBA00023004"/>
    </source>
</evidence>
<proteinExistence type="predicted"/>
<name>A0ABN6WUY9_9BACT</name>
<dbReference type="InterPro" id="IPR036909">
    <property type="entry name" value="Cyt_c-like_dom_sf"/>
</dbReference>
<accession>A0ABN6WUY9</accession>
<keyword evidence="8" id="KW-1185">Reference proteome</keyword>
<gene>
    <name evidence="7" type="ORF">HCR_08510</name>
</gene>
<keyword evidence="5" id="KW-0732">Signal</keyword>
<feature type="signal peptide" evidence="5">
    <location>
        <begin position="1"/>
        <end position="23"/>
    </location>
</feature>
<dbReference type="RefSeq" id="WP_286337731.1">
    <property type="nucleotide sequence ID" value="NZ_AP027370.1"/>
</dbReference>
<dbReference type="Gene3D" id="1.10.760.10">
    <property type="entry name" value="Cytochrome c-like domain"/>
    <property type="match status" value="1"/>
</dbReference>
<evidence type="ECO:0000256" key="1">
    <source>
        <dbReference type="ARBA" id="ARBA00022617"/>
    </source>
</evidence>
<dbReference type="PROSITE" id="PS51007">
    <property type="entry name" value="CYTC"/>
    <property type="match status" value="1"/>
</dbReference>
<dbReference type="InterPro" id="IPR009056">
    <property type="entry name" value="Cyt_c-like_dom"/>
</dbReference>
<evidence type="ECO:0000256" key="4">
    <source>
        <dbReference type="PROSITE-ProRule" id="PRU00433"/>
    </source>
</evidence>
<organism evidence="7 8">
    <name type="scientific">Hydrogenimonas cancrithermarum</name>
    <dbReference type="NCBI Taxonomy" id="2993563"/>
    <lineage>
        <taxon>Bacteria</taxon>
        <taxon>Pseudomonadati</taxon>
        <taxon>Campylobacterota</taxon>
        <taxon>Epsilonproteobacteria</taxon>
        <taxon>Campylobacterales</taxon>
        <taxon>Hydrogenimonadaceae</taxon>
        <taxon>Hydrogenimonas</taxon>
    </lineage>
</organism>
<keyword evidence="3 4" id="KW-0408">Iron</keyword>
<feature type="chain" id="PRO_5045154688" description="Cytochrome c domain-containing protein" evidence="5">
    <location>
        <begin position="24"/>
        <end position="140"/>
    </location>
</feature>
<evidence type="ECO:0000313" key="8">
    <source>
        <dbReference type="Proteomes" id="UP001321445"/>
    </source>
</evidence>
<evidence type="ECO:0000256" key="2">
    <source>
        <dbReference type="ARBA" id="ARBA00022723"/>
    </source>
</evidence>
<dbReference type="EMBL" id="AP027370">
    <property type="protein sequence ID" value="BDY12539.1"/>
    <property type="molecule type" value="Genomic_DNA"/>
</dbReference>
<keyword evidence="2 4" id="KW-0479">Metal-binding</keyword>